<dbReference type="SMART" id="SM00339">
    <property type="entry name" value="FH"/>
    <property type="match status" value="1"/>
</dbReference>
<feature type="DNA-binding region" description="Fork-head" evidence="2">
    <location>
        <begin position="12"/>
        <end position="86"/>
    </location>
</feature>
<dbReference type="GeneID" id="19882530"/>
<dbReference type="InterPro" id="IPR036390">
    <property type="entry name" value="WH_DNA-bd_sf"/>
</dbReference>
<dbReference type="OrthoDB" id="5954824at2759"/>
<proteinExistence type="predicted"/>
<dbReference type="InterPro" id="IPR001766">
    <property type="entry name" value="Fork_head_dom"/>
</dbReference>
<evidence type="ECO:0000256" key="1">
    <source>
        <dbReference type="ARBA" id="ARBA00023125"/>
    </source>
</evidence>
<comment type="subcellular location">
    <subcellularLocation>
        <location evidence="2">Nucleus</location>
    </subcellularLocation>
</comment>
<evidence type="ECO:0000256" key="2">
    <source>
        <dbReference type="PROSITE-ProRule" id="PRU00089"/>
    </source>
</evidence>
<dbReference type="VEuPathDB" id="MicrosporidiaDB:VICG_01820"/>
<dbReference type="SUPFAM" id="SSF46785">
    <property type="entry name" value="Winged helix' DNA-binding domain"/>
    <property type="match status" value="1"/>
</dbReference>
<name>L2GJW0_VITCO</name>
<dbReference type="AlphaFoldDB" id="L2GJW0"/>
<dbReference type="GO" id="GO:0005634">
    <property type="term" value="C:nucleus"/>
    <property type="evidence" value="ECO:0007669"/>
    <property type="project" value="UniProtKB-SubCell"/>
</dbReference>
<dbReference type="STRING" id="993615.L2GJW0"/>
<dbReference type="PROSITE" id="PS50039">
    <property type="entry name" value="FORK_HEAD_3"/>
    <property type="match status" value="1"/>
</dbReference>
<evidence type="ECO:0000259" key="3">
    <source>
        <dbReference type="PROSITE" id="PS50039"/>
    </source>
</evidence>
<evidence type="ECO:0000313" key="5">
    <source>
        <dbReference type="Proteomes" id="UP000011082"/>
    </source>
</evidence>
<dbReference type="EMBL" id="JH370149">
    <property type="protein sequence ID" value="ELA41121.1"/>
    <property type="molecule type" value="Genomic_DNA"/>
</dbReference>
<sequence length="182" mass="21410">MTKKIRILKDTTYYSLIKEAIYSTGDRMATSSNIFSYLSTRHPLLFTSLNSKTWKGNIRHVLSKNPEFVKIKKKGNEKEHYWTHAPPEGIEECRINANDRLGIGLLGELPVNKVREKRRNIVPFKEQANESARENIDQAFADSLREMFVFENKQVFKQAFKEEDDGDWFWDFENSKKCKRVE</sequence>
<feature type="domain" description="Fork-head" evidence="3">
    <location>
        <begin position="12"/>
        <end position="86"/>
    </location>
</feature>
<organism evidence="4 5">
    <name type="scientific">Vittaforma corneae (strain ATCC 50505)</name>
    <name type="common">Microsporidian parasite</name>
    <name type="synonym">Nosema corneum</name>
    <dbReference type="NCBI Taxonomy" id="993615"/>
    <lineage>
        <taxon>Eukaryota</taxon>
        <taxon>Fungi</taxon>
        <taxon>Fungi incertae sedis</taxon>
        <taxon>Microsporidia</taxon>
        <taxon>Nosematidae</taxon>
        <taxon>Vittaforma</taxon>
    </lineage>
</organism>
<accession>L2GJW0</accession>
<keyword evidence="5" id="KW-1185">Reference proteome</keyword>
<dbReference type="InParanoid" id="L2GJW0"/>
<reference evidence="5" key="1">
    <citation type="submission" date="2011-05" db="EMBL/GenBank/DDBJ databases">
        <title>The genome sequence of Vittaforma corneae strain ATCC 50505.</title>
        <authorList>
            <consortium name="The Broad Institute Genome Sequencing Platform"/>
            <person name="Cuomo C."/>
            <person name="Didier E."/>
            <person name="Bowers L."/>
            <person name="Young S.K."/>
            <person name="Zeng Q."/>
            <person name="Gargeya S."/>
            <person name="Fitzgerald M."/>
            <person name="Haas B."/>
            <person name="Abouelleil A."/>
            <person name="Alvarado L."/>
            <person name="Arachchi H.M."/>
            <person name="Berlin A."/>
            <person name="Chapman S.B."/>
            <person name="Gearin G."/>
            <person name="Goldberg J."/>
            <person name="Griggs A."/>
            <person name="Gujja S."/>
            <person name="Hansen M."/>
            <person name="Heiman D."/>
            <person name="Howarth C."/>
            <person name="Larimer J."/>
            <person name="Lui A."/>
            <person name="MacDonald P.J.P."/>
            <person name="McCowen C."/>
            <person name="Montmayeur A."/>
            <person name="Murphy C."/>
            <person name="Neiman D."/>
            <person name="Pearson M."/>
            <person name="Priest M."/>
            <person name="Roberts A."/>
            <person name="Saif S."/>
            <person name="Shea T."/>
            <person name="Sisk P."/>
            <person name="Stolte C."/>
            <person name="Sykes S."/>
            <person name="Wortman J."/>
            <person name="Nusbaum C."/>
            <person name="Birren B."/>
        </authorList>
    </citation>
    <scope>NUCLEOTIDE SEQUENCE [LARGE SCALE GENOMIC DNA]</scope>
    <source>
        <strain evidence="5">ATCC 50505</strain>
    </source>
</reference>
<evidence type="ECO:0000313" key="4">
    <source>
        <dbReference type="EMBL" id="ELA41121.1"/>
    </source>
</evidence>
<protein>
    <recommendedName>
        <fullName evidence="3">Fork-head domain-containing protein</fullName>
    </recommendedName>
</protein>
<dbReference type="Pfam" id="PF00250">
    <property type="entry name" value="Forkhead"/>
    <property type="match status" value="1"/>
</dbReference>
<dbReference type="Proteomes" id="UP000011082">
    <property type="component" value="Unassembled WGS sequence"/>
</dbReference>
<dbReference type="GO" id="GO:0003700">
    <property type="term" value="F:DNA-binding transcription factor activity"/>
    <property type="evidence" value="ECO:0007669"/>
    <property type="project" value="InterPro"/>
</dbReference>
<dbReference type="HOGENOM" id="CLU_1483109_0_0_1"/>
<dbReference type="RefSeq" id="XP_007605265.1">
    <property type="nucleotide sequence ID" value="XM_007605203.1"/>
</dbReference>
<keyword evidence="1 2" id="KW-0238">DNA-binding</keyword>
<dbReference type="InterPro" id="IPR036388">
    <property type="entry name" value="WH-like_DNA-bd_sf"/>
</dbReference>
<keyword evidence="2" id="KW-0539">Nucleus</keyword>
<dbReference type="GO" id="GO:0043565">
    <property type="term" value="F:sequence-specific DNA binding"/>
    <property type="evidence" value="ECO:0007669"/>
    <property type="project" value="InterPro"/>
</dbReference>
<gene>
    <name evidence="4" type="ORF">VICG_01820</name>
</gene>
<dbReference type="Gene3D" id="1.10.10.10">
    <property type="entry name" value="Winged helix-like DNA-binding domain superfamily/Winged helix DNA-binding domain"/>
    <property type="match status" value="1"/>
</dbReference>